<dbReference type="HOGENOM" id="CLU_002317_2_0_1"/>
<dbReference type="GO" id="GO:0005669">
    <property type="term" value="C:transcription factor TFIID complex"/>
    <property type="evidence" value="ECO:0007669"/>
    <property type="project" value="EnsemblFungi"/>
</dbReference>
<comment type="similarity">
    <text evidence="2">Belongs to the TAF2 family.</text>
</comment>
<evidence type="ECO:0000256" key="9">
    <source>
        <dbReference type="SAM" id="MobiDB-lite"/>
    </source>
</evidence>
<dbReference type="GO" id="GO:0003682">
    <property type="term" value="F:chromatin binding"/>
    <property type="evidence" value="ECO:0007669"/>
    <property type="project" value="EnsemblFungi"/>
</dbReference>
<dbReference type="InterPro" id="IPR037813">
    <property type="entry name" value="TAF2"/>
</dbReference>
<dbReference type="GO" id="GO:0045944">
    <property type="term" value="P:positive regulation of transcription by RNA polymerase II"/>
    <property type="evidence" value="ECO:0007669"/>
    <property type="project" value="EnsemblFungi"/>
</dbReference>
<keyword evidence="4" id="KW-0805">Transcription regulation</keyword>
<dbReference type="PANTHER" id="PTHR15137:SF9">
    <property type="entry name" value="TRANSCRIPTION INITIATION FACTOR TFIID SUBUNIT 2"/>
    <property type="match status" value="1"/>
</dbReference>
<feature type="region of interest" description="Disordered" evidence="9">
    <location>
        <begin position="454"/>
        <end position="475"/>
    </location>
</feature>
<feature type="compositionally biased region" description="Basic and acidic residues" evidence="9">
    <location>
        <begin position="293"/>
        <end position="309"/>
    </location>
</feature>
<comment type="function">
    <text evidence="7">Functions as a component of the DNA-binding general transcription factor complex TFIID. Binding of TFIID to a promoter (with or without TATA element) is the initial step in pre-initiation complex (PIC) formation. TFIID plays a key role in the regulation of gene expression by RNA polymerase II through different activities such as transcription activator interaction, core promoter recognition and selectivity, TFIIA and TFIIB interaction, chromatin modification (histone acetylation by TAF1), facilitation of DNA opening and initiation of transcription.</text>
</comment>
<accession>A7TF78</accession>
<keyword evidence="13" id="KW-1185">Reference proteome</keyword>
<evidence type="ECO:0000256" key="4">
    <source>
        <dbReference type="ARBA" id="ARBA00023015"/>
    </source>
</evidence>
<feature type="compositionally biased region" description="Basic and acidic residues" evidence="9">
    <location>
        <begin position="330"/>
        <end position="342"/>
    </location>
</feature>
<evidence type="ECO:0000256" key="6">
    <source>
        <dbReference type="ARBA" id="ARBA00023242"/>
    </source>
</evidence>
<dbReference type="OMA" id="TDLFMKK"/>
<dbReference type="GO" id="GO:0000976">
    <property type="term" value="F:transcription cis-regulatory region binding"/>
    <property type="evidence" value="ECO:0007669"/>
    <property type="project" value="TreeGrafter"/>
</dbReference>
<name>A7TF78_VANPO</name>
<feature type="domain" description="Transcription initiation factor TFIID subunit 2 Ig-like" evidence="10">
    <location>
        <begin position="734"/>
        <end position="926"/>
    </location>
</feature>
<comment type="subcellular location">
    <subcellularLocation>
        <location evidence="1">Nucleus</location>
    </subcellularLocation>
</comment>
<evidence type="ECO:0000256" key="2">
    <source>
        <dbReference type="ARBA" id="ARBA00010937"/>
    </source>
</evidence>
<dbReference type="GO" id="GO:0016251">
    <property type="term" value="F:RNA polymerase II general transcription initiation factor activity"/>
    <property type="evidence" value="ECO:0007669"/>
    <property type="project" value="TreeGrafter"/>
</dbReference>
<dbReference type="SUPFAM" id="SSF63737">
    <property type="entry name" value="Leukotriene A4 hydrolase N-terminal domain"/>
    <property type="match status" value="1"/>
</dbReference>
<dbReference type="OrthoDB" id="308861at2759"/>
<protein>
    <recommendedName>
        <fullName evidence="3">Transcription initiation factor TFIID subunit 2</fullName>
    </recommendedName>
    <alternativeName>
        <fullName evidence="8">TBP-associated factor 2</fullName>
    </alternativeName>
</protein>
<evidence type="ECO:0000256" key="8">
    <source>
        <dbReference type="ARBA" id="ARBA00076306"/>
    </source>
</evidence>
<organism evidence="13">
    <name type="scientific">Vanderwaltozyma polyspora (strain ATCC 22028 / DSM 70294 / BCRC 21397 / CBS 2163 / NBRC 10782 / NRRL Y-8283 / UCD 57-17)</name>
    <name type="common">Kluyveromyces polysporus</name>
    <dbReference type="NCBI Taxonomy" id="436907"/>
    <lineage>
        <taxon>Eukaryota</taxon>
        <taxon>Fungi</taxon>
        <taxon>Dikarya</taxon>
        <taxon>Ascomycota</taxon>
        <taxon>Saccharomycotina</taxon>
        <taxon>Saccharomycetes</taxon>
        <taxon>Saccharomycetales</taxon>
        <taxon>Saccharomycetaceae</taxon>
        <taxon>Vanderwaltozyma</taxon>
    </lineage>
</organism>
<evidence type="ECO:0000259" key="11">
    <source>
        <dbReference type="Pfam" id="PF25577"/>
    </source>
</evidence>
<dbReference type="PANTHER" id="PTHR15137">
    <property type="entry name" value="TRANSCRIPTION INITIATION FACTOR TFIID"/>
    <property type="match status" value="1"/>
</dbReference>
<evidence type="ECO:0000313" key="13">
    <source>
        <dbReference type="Proteomes" id="UP000000267"/>
    </source>
</evidence>
<keyword evidence="5" id="KW-0804">Transcription</keyword>
<dbReference type="SUPFAM" id="SSF55486">
    <property type="entry name" value="Metalloproteases ('zincins'), catalytic domain"/>
    <property type="match status" value="1"/>
</dbReference>
<dbReference type="InterPro" id="IPR027268">
    <property type="entry name" value="Peptidase_M4/M1_CTD_sf"/>
</dbReference>
<dbReference type="CDD" id="cd09839">
    <property type="entry name" value="M1_like_TAF2"/>
    <property type="match status" value="1"/>
</dbReference>
<dbReference type="FunFam" id="1.10.390.10:FF:000011">
    <property type="entry name" value="Transcription initiation factor TFIID subunit"/>
    <property type="match status" value="1"/>
</dbReference>
<gene>
    <name evidence="12" type="ORF">Kpol_2000p71</name>
</gene>
<dbReference type="Proteomes" id="UP000000267">
    <property type="component" value="Unassembled WGS sequence"/>
</dbReference>
<dbReference type="eggNOG" id="KOG1932">
    <property type="taxonomic scope" value="Eukaryota"/>
</dbReference>
<dbReference type="InterPro" id="IPR042097">
    <property type="entry name" value="Aminopeptidase_N-like_N_sf"/>
</dbReference>
<dbReference type="GeneID" id="5547432"/>
<dbReference type="InterPro" id="IPR057991">
    <property type="entry name" value="TPR_TAF2_C"/>
</dbReference>
<evidence type="ECO:0000256" key="7">
    <source>
        <dbReference type="ARBA" id="ARBA00025346"/>
    </source>
</evidence>
<dbReference type="Pfam" id="PF25577">
    <property type="entry name" value="TPR_TAF2_C"/>
    <property type="match status" value="1"/>
</dbReference>
<feature type="compositionally biased region" description="Polar residues" evidence="9">
    <location>
        <begin position="276"/>
        <end position="292"/>
    </location>
</feature>
<dbReference type="InterPro" id="IPR057345">
    <property type="entry name" value="Ig-like_TAF2"/>
</dbReference>
<feature type="domain" description="Transcription initiation factor TFIID subunit 2 TPR repeats" evidence="11">
    <location>
        <begin position="927"/>
        <end position="1232"/>
    </location>
</feature>
<dbReference type="FunCoup" id="A7TF78">
    <property type="interactions" value="699"/>
</dbReference>
<feature type="compositionally biased region" description="Acidic residues" evidence="9">
    <location>
        <begin position="354"/>
        <end position="391"/>
    </location>
</feature>
<dbReference type="RefSeq" id="XP_001646961.1">
    <property type="nucleotide sequence ID" value="XM_001646911.1"/>
</dbReference>
<dbReference type="Gene3D" id="2.60.40.1730">
    <property type="entry name" value="tricorn interacting facor f3 domain"/>
    <property type="match status" value="1"/>
</dbReference>
<evidence type="ECO:0000256" key="3">
    <source>
        <dbReference type="ARBA" id="ARBA00017363"/>
    </source>
</evidence>
<evidence type="ECO:0000256" key="1">
    <source>
        <dbReference type="ARBA" id="ARBA00004123"/>
    </source>
</evidence>
<dbReference type="EMBL" id="DS480382">
    <property type="protein sequence ID" value="EDO19103.1"/>
    <property type="molecule type" value="Genomic_DNA"/>
</dbReference>
<evidence type="ECO:0000259" key="10">
    <source>
        <dbReference type="Pfam" id="PF25316"/>
    </source>
</evidence>
<evidence type="ECO:0000313" key="12">
    <source>
        <dbReference type="EMBL" id="EDO19103.1"/>
    </source>
</evidence>
<reference evidence="12" key="1">
    <citation type="journal article" date="2007" name="Proc. Natl. Acad. Sci. U.S.A.">
        <title>Independent sorting-out of thousands of duplicated gene pairs in two yeast species descended from a whole-genome duplication.</title>
        <authorList>
            <person name="Scannell D.R."/>
            <person name="Frank A.C."/>
            <person name="Conant G.C."/>
            <person name="Byrne K.P."/>
            <person name="Woolfit M."/>
            <person name="Wolfe K.H."/>
        </authorList>
    </citation>
    <scope>NUCLEOTIDE SEQUENCE [LARGE SCALE GENOMIC DNA]</scope>
</reference>
<dbReference type="STRING" id="436907.A7TF78"/>
<evidence type="ECO:0000256" key="5">
    <source>
        <dbReference type="ARBA" id="ARBA00023163"/>
    </source>
</evidence>
<dbReference type="Gene3D" id="1.10.390.10">
    <property type="entry name" value="Neutral Protease Domain 2"/>
    <property type="match status" value="1"/>
</dbReference>
<sequence length="1495" mass="171510">MSYSKGATPKSGPSQLSVLEATSNFRTFKIAHQRVSLDVDLAKHSIKGTAEIILIPLIPNLEYVTLDCKNIKVNDVLIENRRCDNYIHDDPLRSFAQKYLNSNNDMLYTYNSIEQSHFLREKFADLNENPEDRTKSQLTIKIPSSIKITLQDANSLANFTPITPSIRGTPATQESVFTPITIKIGYEVNNPTTGVRFDTPSDTQQHLWNAYTTNSELCATATHWMPCINSLDEKSTWEIEISVPRKVKDIGTTKIIGQEAEESENPPLQKIKLRTESLSTTTQNNKASGNVEENSKQDAKKVSDKKDEEIQQDFNQEDKLKTENEEPIEKDDGINKGTEKLQSEPNNEEVVKEETDEGEEEEEEEDEEEEEEEDEEEDEDEDMLDKEDEDNPLNRDIVVCCSEFSTVKESAHPIDLSKKSFTFQLFNPVAPHHIGWAIGAFNVWELPSITSREDVYDEEQEETEEKKNGKPGSNEASEMIENIEMTDETPIQVYTLPTADVDEETVLNSTIVCQKILDFYSKEFGSYPFTSYSLVFLPTVVDPTMNFASMTICNTRLLYPRKIIDLMKPTTDFLAWSLAVQWSGVNITPLEDNDIWCCLGMAGYMVFQLWKKLMGNNELKYRLKMCSERIVEQDWEKPPIGSTFTNASRPISYTSKDLDFIKLKAPMVLYILDRRMTKTERSFGMSRVLPKIFLQAMSGDLPNNSLSSAHFQHICERVNKNKLENFFQQWIYGSGVPIFRVTQRFNKKRMVVEMGIRQCQAQELGSGKVTGSSGFSSSALNFLEHPTREMAPHFSGSMTIRIHEPDGTPYEHIVEVKDVFTKLDIQYNTKYRRSRARKPLGARSKKENTPEVSNDINEKYHERDNNTNIQKLGTVLTSPQDCSEWNLTDISVSSEGHELQRQGEAFEWIRIDSDFEWISKIYINQPDYMFTSQLQQDGDVEAQIESIRYFEDVVMSSQNNSKLYSSILTRTIVDSRYFYGVRLEACRALSKFVVRDNESLSFRGGAQHLIKIYQKLFCYENSNIPLNNCFSDFKRYYVQQSIPQNLSNVKDERDETPDFIKSFIIDLLTYNENTGNPYDDTFFVCTLIKAAVKCAINSPSDTNFIGKLLEQLYRYESLDKWTPTYQLLITNTILSEKLKLNSKKLDRFEDLNSILLYTLSPDALNFNSDAIRMREGLEDIQLVAFKILLVEGGLKNREALKYLFESLCFSPNIYIRDKLIDVLYEAIDFVAENGIIDNYDDDIEYMVGKIRPDSNLIEEAEDDEDDEHHPIVQEDFAEEIEIRRETKLKQHMGGVMSLIRKQFENYYPLKQLMWQTLHMPGISLYQRKRLFDLSRILFILRDGFQVILPIPRERKLVAKKINEHKIVIKREGLLKLHITSKVKQPMLPTPDIIAQTPASTAPPANKVKINLKIATKPKKAVSAPAKGKPKKGQVHKVGVLPIRFVRIHTGQQKRVDLSSVPYSKHVEILKANSRTLSIKIKIPGKKISSKVVPSS</sequence>
<keyword evidence="6" id="KW-0539">Nucleus</keyword>
<dbReference type="InParanoid" id="A7TF78"/>
<dbReference type="GO" id="GO:0006367">
    <property type="term" value="P:transcription initiation at RNA polymerase II promoter"/>
    <property type="evidence" value="ECO:0007669"/>
    <property type="project" value="TreeGrafter"/>
</dbReference>
<dbReference type="KEGG" id="vpo:Kpol_2000p71"/>
<feature type="region of interest" description="Disordered" evidence="9">
    <location>
        <begin position="276"/>
        <end position="394"/>
    </location>
</feature>
<proteinExistence type="inferred from homology"/>
<dbReference type="Pfam" id="PF25316">
    <property type="entry name" value="TAF2_3rd"/>
    <property type="match status" value="1"/>
</dbReference>
<dbReference type="PhylomeDB" id="A7TF78"/>